<dbReference type="PANTHER" id="PTHR47396">
    <property type="entry name" value="TYPE I RESTRICTION ENZYME ECOKI R PROTEIN"/>
    <property type="match status" value="1"/>
</dbReference>
<dbReference type="PANTHER" id="PTHR47396:SF1">
    <property type="entry name" value="ATP-DEPENDENT HELICASE IRC3-RELATED"/>
    <property type="match status" value="1"/>
</dbReference>
<dbReference type="PROSITE" id="PS51194">
    <property type="entry name" value="HELICASE_CTER"/>
    <property type="match status" value="1"/>
</dbReference>
<organism evidence="3 4">
    <name type="scientific">Streptomyces siamensis</name>
    <dbReference type="NCBI Taxonomy" id="1274986"/>
    <lineage>
        <taxon>Bacteria</taxon>
        <taxon>Bacillati</taxon>
        <taxon>Actinomycetota</taxon>
        <taxon>Actinomycetes</taxon>
        <taxon>Kitasatosporales</taxon>
        <taxon>Streptomycetaceae</taxon>
        <taxon>Streptomyces</taxon>
    </lineage>
</organism>
<dbReference type="RefSeq" id="WP_345657387.1">
    <property type="nucleotide sequence ID" value="NZ_BAABKB010000040.1"/>
</dbReference>
<dbReference type="SUPFAM" id="SSF52540">
    <property type="entry name" value="P-loop containing nucleoside triphosphate hydrolases"/>
    <property type="match status" value="1"/>
</dbReference>
<dbReference type="CDD" id="cd18032">
    <property type="entry name" value="DEXHc_RE_I_III_res"/>
    <property type="match status" value="1"/>
</dbReference>
<proteinExistence type="predicted"/>
<dbReference type="Proteomes" id="UP001501759">
    <property type="component" value="Unassembled WGS sequence"/>
</dbReference>
<dbReference type="SMART" id="SM00490">
    <property type="entry name" value="HELICc"/>
    <property type="match status" value="1"/>
</dbReference>
<dbReference type="InterPro" id="IPR006935">
    <property type="entry name" value="Helicase/UvrB_N"/>
</dbReference>
<dbReference type="EMBL" id="BAABKB010000040">
    <property type="protein sequence ID" value="GAA5033013.1"/>
    <property type="molecule type" value="Genomic_DNA"/>
</dbReference>
<sequence length="536" mass="58172">MSFTPRPYQLEAIEALRKGWADGRNRLAVVLPTGAGKTVVFSHLAHQMLDSLGGRRVLVIAHREELIEQAASKLLAVDPMLRVGIVKAERDNHHDADVIVASVQTLAVQRRREAIRDIGLIIVDECHHAAARSYMEVLRHFGAWDPDGAKVAGFTATMTRTDGGLAEVWDDVVFRLDILDMIGDGYLCDVRGKSITVDTLDLNKVKTRGGDLVEGQLGKALEDSGALDAIAAAYREHAADRPGVVFTPTVATAQQAAAALTAAGITAAPVWGDMGRDERRATLARYEAGDVQVLTNCMVLTEGFDAPHTSCIVVARPTKSPGLYVQMVGRGLRPAPGKRDALLLDVMGAASRHKLASMVDLTEREIGETSEGKSLRQVAEEHAASEKRRTLVAQVTAEEINLFGGSSICWLRTPAGTWFIRVSNAMTLFLQRDAGTRLYRMRRWTADGGVQAPREDTARPLGDALAWLEQQARVLAPGAFVDRRARWRAGKPSPKQLGLCRRRGITVPRQATAGEVADLIDTEHVTSVLDSLLTAA</sequence>
<comment type="caution">
    <text evidence="3">The sequence shown here is derived from an EMBL/GenBank/DDBJ whole genome shotgun (WGS) entry which is preliminary data.</text>
</comment>
<evidence type="ECO:0008006" key="5">
    <source>
        <dbReference type="Google" id="ProtNLM"/>
    </source>
</evidence>
<accession>A0ABP9JLA4</accession>
<dbReference type="InterPro" id="IPR050742">
    <property type="entry name" value="Helicase_Restrict-Modif_Enz"/>
</dbReference>
<evidence type="ECO:0000259" key="2">
    <source>
        <dbReference type="PROSITE" id="PS51194"/>
    </source>
</evidence>
<evidence type="ECO:0000313" key="3">
    <source>
        <dbReference type="EMBL" id="GAA5033013.1"/>
    </source>
</evidence>
<evidence type="ECO:0000313" key="4">
    <source>
        <dbReference type="Proteomes" id="UP001501759"/>
    </source>
</evidence>
<dbReference type="SMART" id="SM00487">
    <property type="entry name" value="DEXDc"/>
    <property type="match status" value="1"/>
</dbReference>
<feature type="domain" description="Helicase C-terminal" evidence="2">
    <location>
        <begin position="226"/>
        <end position="367"/>
    </location>
</feature>
<dbReference type="PROSITE" id="PS51192">
    <property type="entry name" value="HELICASE_ATP_BIND_1"/>
    <property type="match status" value="1"/>
</dbReference>
<keyword evidence="4" id="KW-1185">Reference proteome</keyword>
<dbReference type="InterPro" id="IPR027417">
    <property type="entry name" value="P-loop_NTPase"/>
</dbReference>
<reference evidence="4" key="1">
    <citation type="journal article" date="2019" name="Int. J. Syst. Evol. Microbiol.">
        <title>The Global Catalogue of Microorganisms (GCM) 10K type strain sequencing project: providing services to taxonomists for standard genome sequencing and annotation.</title>
        <authorList>
            <consortium name="The Broad Institute Genomics Platform"/>
            <consortium name="The Broad Institute Genome Sequencing Center for Infectious Disease"/>
            <person name="Wu L."/>
            <person name="Ma J."/>
        </authorList>
    </citation>
    <scope>NUCLEOTIDE SEQUENCE [LARGE SCALE GENOMIC DNA]</scope>
    <source>
        <strain evidence="4">JCM 18409</strain>
    </source>
</reference>
<gene>
    <name evidence="3" type="ORF">GCM10023335_76070</name>
</gene>
<evidence type="ECO:0000259" key="1">
    <source>
        <dbReference type="PROSITE" id="PS51192"/>
    </source>
</evidence>
<dbReference type="Gene3D" id="3.40.50.300">
    <property type="entry name" value="P-loop containing nucleotide triphosphate hydrolases"/>
    <property type="match status" value="2"/>
</dbReference>
<protein>
    <recommendedName>
        <fullName evidence="5">DEAD/DEAH box helicase</fullName>
    </recommendedName>
</protein>
<dbReference type="InterPro" id="IPR001650">
    <property type="entry name" value="Helicase_C-like"/>
</dbReference>
<feature type="domain" description="Helicase ATP-binding" evidence="1">
    <location>
        <begin position="18"/>
        <end position="176"/>
    </location>
</feature>
<name>A0ABP9JLA4_9ACTN</name>
<dbReference type="InterPro" id="IPR014001">
    <property type="entry name" value="Helicase_ATP-bd"/>
</dbReference>
<dbReference type="Pfam" id="PF04851">
    <property type="entry name" value="ResIII"/>
    <property type="match status" value="1"/>
</dbReference>
<dbReference type="Pfam" id="PF00271">
    <property type="entry name" value="Helicase_C"/>
    <property type="match status" value="1"/>
</dbReference>